<proteinExistence type="predicted"/>
<dbReference type="Proteomes" id="UP000054721">
    <property type="component" value="Unassembled WGS sequence"/>
</dbReference>
<dbReference type="OrthoDB" id="5944511at2759"/>
<protein>
    <submittedName>
        <fullName evidence="1">Uncharacterized protein</fullName>
    </submittedName>
</protein>
<organism evidence="1 2">
    <name type="scientific">Trichinella nativa</name>
    <dbReference type="NCBI Taxonomy" id="6335"/>
    <lineage>
        <taxon>Eukaryota</taxon>
        <taxon>Metazoa</taxon>
        <taxon>Ecdysozoa</taxon>
        <taxon>Nematoda</taxon>
        <taxon>Enoplea</taxon>
        <taxon>Dorylaimia</taxon>
        <taxon>Trichinellida</taxon>
        <taxon>Trichinellidae</taxon>
        <taxon>Trichinella</taxon>
    </lineage>
</organism>
<accession>A0A0V1KI35</accession>
<sequence>MAGRYTILLGWREWRTDIQFSMGGEGSGGREYNSVWWRECHAGNFGWVYNSLWVEEGVAG</sequence>
<feature type="non-terminal residue" evidence="1">
    <location>
        <position position="60"/>
    </location>
</feature>
<reference evidence="1 2" key="1">
    <citation type="submission" date="2015-05" db="EMBL/GenBank/DDBJ databases">
        <title>Evolution of Trichinella species and genotypes.</title>
        <authorList>
            <person name="Korhonen P.K."/>
            <person name="Edoardo P."/>
            <person name="Giuseppe L.R."/>
            <person name="Gasser R.B."/>
        </authorList>
    </citation>
    <scope>NUCLEOTIDE SEQUENCE [LARGE SCALE GENOMIC DNA]</scope>
    <source>
        <strain evidence="1">ISS10</strain>
    </source>
</reference>
<dbReference type="AlphaFoldDB" id="A0A0V1KI35"/>
<name>A0A0V1KI35_9BILA</name>
<dbReference type="EMBL" id="JYDW01001926">
    <property type="protein sequence ID" value="KRZ46877.1"/>
    <property type="molecule type" value="Genomic_DNA"/>
</dbReference>
<gene>
    <name evidence="1" type="ORF">T02_11135</name>
</gene>
<keyword evidence="2" id="KW-1185">Reference proteome</keyword>
<comment type="caution">
    <text evidence="1">The sequence shown here is derived from an EMBL/GenBank/DDBJ whole genome shotgun (WGS) entry which is preliminary data.</text>
</comment>
<evidence type="ECO:0000313" key="2">
    <source>
        <dbReference type="Proteomes" id="UP000054721"/>
    </source>
</evidence>
<evidence type="ECO:0000313" key="1">
    <source>
        <dbReference type="EMBL" id="KRZ46877.1"/>
    </source>
</evidence>